<accession>A0A645IJL9</accession>
<organism evidence="2">
    <name type="scientific">bioreactor metagenome</name>
    <dbReference type="NCBI Taxonomy" id="1076179"/>
    <lineage>
        <taxon>unclassified sequences</taxon>
        <taxon>metagenomes</taxon>
        <taxon>ecological metagenomes</taxon>
    </lineage>
</organism>
<dbReference type="Gene3D" id="3.60.15.10">
    <property type="entry name" value="Ribonuclease Z/Hydroxyacylglutathione hydrolase-like"/>
    <property type="match status" value="1"/>
</dbReference>
<feature type="domain" description="Zn-dependent metallo-hydrolase RNA specificity" evidence="1">
    <location>
        <begin position="8"/>
        <end position="68"/>
    </location>
</feature>
<dbReference type="SUPFAM" id="SSF56281">
    <property type="entry name" value="Metallo-hydrolase/oxidoreductase"/>
    <property type="match status" value="1"/>
</dbReference>
<evidence type="ECO:0000259" key="1">
    <source>
        <dbReference type="Pfam" id="PF07521"/>
    </source>
</evidence>
<evidence type="ECO:0000313" key="2">
    <source>
        <dbReference type="EMBL" id="MPN47523.1"/>
    </source>
</evidence>
<proteinExistence type="predicted"/>
<dbReference type="InterPro" id="IPR011108">
    <property type="entry name" value="RMMBL"/>
</dbReference>
<reference evidence="2" key="1">
    <citation type="submission" date="2019-08" db="EMBL/GenBank/DDBJ databases">
        <authorList>
            <person name="Kucharzyk K."/>
            <person name="Murdoch R.W."/>
            <person name="Higgins S."/>
            <person name="Loffler F."/>
        </authorList>
    </citation>
    <scope>NUCLEOTIDE SEQUENCE</scope>
</reference>
<dbReference type="Pfam" id="PF07521">
    <property type="entry name" value="RMMBL"/>
    <property type="match status" value="1"/>
</dbReference>
<dbReference type="Gene3D" id="3.40.50.10890">
    <property type="match status" value="1"/>
</dbReference>
<sequence>MHLFGEEIAVKARIVKFEGLSSHADSSHLLAWAQAMVPEPKQVFVIHGDAPVTEIFAQKLCDKGFSAHAAEYEEVYDLAANRMLAAGVPLPPKPAAAGGESPYYRKLEEAGQELLEVIRHNKGGTNRDLTAFEKQLHEMIKTWGR</sequence>
<dbReference type="AlphaFoldDB" id="A0A645IJL9"/>
<dbReference type="InterPro" id="IPR036866">
    <property type="entry name" value="RibonucZ/Hydroxyglut_hydro"/>
</dbReference>
<protein>
    <recommendedName>
        <fullName evidence="1">Zn-dependent metallo-hydrolase RNA specificity domain-containing protein</fullName>
    </recommendedName>
</protein>
<dbReference type="EMBL" id="VSSQ01109087">
    <property type="protein sequence ID" value="MPN47523.1"/>
    <property type="molecule type" value="Genomic_DNA"/>
</dbReference>
<name>A0A645IJL9_9ZZZZ</name>
<gene>
    <name evidence="2" type="ORF">SDC9_195126</name>
</gene>
<comment type="caution">
    <text evidence="2">The sequence shown here is derived from an EMBL/GenBank/DDBJ whole genome shotgun (WGS) entry which is preliminary data.</text>
</comment>